<proteinExistence type="predicted"/>
<dbReference type="PANTHER" id="PTHR45661:SF3">
    <property type="entry name" value="IG-LIKE DOMAIN-CONTAINING PROTEIN"/>
    <property type="match status" value="1"/>
</dbReference>
<evidence type="ECO:0000313" key="2">
    <source>
        <dbReference type="EMBL" id="MFB9897974.1"/>
    </source>
</evidence>
<evidence type="ECO:0000313" key="3">
    <source>
        <dbReference type="Proteomes" id="UP001589688"/>
    </source>
</evidence>
<evidence type="ECO:0000256" key="1">
    <source>
        <dbReference type="SAM" id="SignalP"/>
    </source>
</evidence>
<feature type="signal peptide" evidence="1">
    <location>
        <begin position="1"/>
        <end position="22"/>
    </location>
</feature>
<comment type="caution">
    <text evidence="2">The sequence shown here is derived from an EMBL/GenBank/DDBJ whole genome shotgun (WGS) entry which is preliminary data.</text>
</comment>
<organism evidence="2 3">
    <name type="scientific">Hallella seregens ATCC 51272</name>
    <dbReference type="NCBI Taxonomy" id="1336250"/>
    <lineage>
        <taxon>Bacteria</taxon>
        <taxon>Pseudomonadati</taxon>
        <taxon>Bacteroidota</taxon>
        <taxon>Bacteroidia</taxon>
        <taxon>Bacteroidales</taxon>
        <taxon>Prevotellaceae</taxon>
        <taxon>Hallella</taxon>
    </lineage>
</organism>
<keyword evidence="1" id="KW-0732">Signal</keyword>
<name>A0ABV5ZKU7_9BACT</name>
<dbReference type="EMBL" id="JBHLZF010000002">
    <property type="protein sequence ID" value="MFB9897974.1"/>
    <property type="molecule type" value="Genomic_DNA"/>
</dbReference>
<keyword evidence="3" id="KW-1185">Reference proteome</keyword>
<sequence length="1108" mass="121187">MKHTKHFLLLLVFMATATCAFAQAVGSGFTVNEIVYTITNNDLVHHTDNRVAVSYIGGSGAVTVPSTVKHPQSDETYKVTESVGWTDCSKTITSLTFSEGYEKMGNGCYRFADGVTKVILPKSFKEIGHSCFENCPAFTRYEVKSGNNDFTHNSKGWLLSKNQKTLVSFPSGIAGDVDIDEGITTLATTAFKVCRKVNKVKLPKSLTTIDESMNASFYAVGSSFEVHSGNQAFKAVNGVLCSRDGKRLIAFPPRYDKNKLSNGKYTLPTAVEQVGSQAFCQTEDYLKTVDLMNAKTIKEEAFNWTNGLESVHIGRQVNNIVPGAFLYCSKLVKFTVSGNNGTYSAQDDMIYSKNKTKLVVCPTGKRGEYTIHNGTVSVENKAFYGSKLTKITFPSSLKSVGRESFRFSQIAAIDFGTNPGLETIMNSAFSGSKLAGTITIPASVKDMQGRVFYDTKIAHIRIASSSKLEKIEQLGFDGMPELKTFVFQGTNSVKSIGENAFADDPKLESFEIPSGVTDIYKGAFVNTPALKTVTFKQPASIKVIGEGAFGNSGITAITLPASVTTIKKQAFDNCKELQTITIPKNVTKIETGAFNFTEKMKKFEVDAANTKYSAVDGILCSNNKDTLVTFPAGKADSRYTSLPYFKAIGPYAFYSSKKITNVTIPRSVTEIKTRAFALCDNLTSLSFMGTDNVPTLTAGILFSSPDPKKVTIYVRKKWYEASPNEATVRNYRNTFKEVHPSFVSAKGYDRGVEFFPTSDGAVGVVSFYTPRTSAIIGTRATETAYKDKFGVQWPTKTYEVAAVLDHAFEASTPNVKMITVLADINNLGLDAFKAPTLKELYFVGDVPAPLSSTIYNLPANYPFNNNVDLKVYVKQSKLQDYKTAWNVSGHTLSLGWQIPAKTLGKRASACYPFDVVYNTVADLKPYLTLKLDENLTQSHLHDGTAYVWSRSVDDFTVPAYQPVLLVSKGTTSVTSWCQMKEVQDHPAIDKTGYTDYMLGTVEDTELKNEGGYTLFGLSKSGVFKKVATAGNHVTWFKAYLKIANSAIPAGAKSIVFLMEGECLPTGIDGPTTAEAADGDAAYYNLNGAHVEQPQRGIYIRNGRKIVIK</sequence>
<protein>
    <submittedName>
        <fullName evidence="2">Leucine-rich repeat protein</fullName>
    </submittedName>
</protein>
<dbReference type="RefSeq" id="WP_027951427.1">
    <property type="nucleotide sequence ID" value="NZ_JADU01000001.1"/>
</dbReference>
<dbReference type="SUPFAM" id="SSF52058">
    <property type="entry name" value="L domain-like"/>
    <property type="match status" value="1"/>
</dbReference>
<dbReference type="InterPro" id="IPR026906">
    <property type="entry name" value="LRR_5"/>
</dbReference>
<dbReference type="PANTHER" id="PTHR45661">
    <property type="entry name" value="SURFACE ANTIGEN"/>
    <property type="match status" value="1"/>
</dbReference>
<accession>A0ABV5ZKU7</accession>
<gene>
    <name evidence="2" type="ORF">ACFFK8_09225</name>
</gene>
<dbReference type="Gene3D" id="3.80.10.10">
    <property type="entry name" value="Ribonuclease Inhibitor"/>
    <property type="match status" value="3"/>
</dbReference>
<feature type="chain" id="PRO_5046672729" evidence="1">
    <location>
        <begin position="23"/>
        <end position="1108"/>
    </location>
</feature>
<reference evidence="2 3" key="1">
    <citation type="submission" date="2024-09" db="EMBL/GenBank/DDBJ databases">
        <authorList>
            <person name="Sun Q."/>
            <person name="Mori K."/>
        </authorList>
    </citation>
    <scope>NUCLEOTIDE SEQUENCE [LARGE SCALE GENOMIC DNA]</scope>
    <source>
        <strain evidence="2 3">ATCC 51272</strain>
    </source>
</reference>
<dbReference type="Pfam" id="PF13306">
    <property type="entry name" value="LRR_5"/>
    <property type="match status" value="6"/>
</dbReference>
<dbReference type="Proteomes" id="UP001589688">
    <property type="component" value="Unassembled WGS sequence"/>
</dbReference>
<dbReference type="InterPro" id="IPR053139">
    <property type="entry name" value="Surface_bspA-like"/>
</dbReference>
<dbReference type="InterPro" id="IPR032675">
    <property type="entry name" value="LRR_dom_sf"/>
</dbReference>